<dbReference type="GO" id="GO:0009103">
    <property type="term" value="P:lipopolysaccharide biosynthetic process"/>
    <property type="evidence" value="ECO:0007669"/>
    <property type="project" value="TreeGrafter"/>
</dbReference>
<reference evidence="4 5" key="1">
    <citation type="submission" date="2016-05" db="EMBL/GenBank/DDBJ databases">
        <authorList>
            <person name="Lavstsen T."/>
            <person name="Jespersen J.S."/>
        </authorList>
    </citation>
    <scope>NUCLEOTIDE SEQUENCE [LARGE SCALE GENOMIC DNA]</scope>
    <source>
        <strain evidence="4 5">B7-9</strain>
    </source>
</reference>
<dbReference type="PANTHER" id="PTHR46401:SF2">
    <property type="entry name" value="GLYCOSYLTRANSFERASE WBBK-RELATED"/>
    <property type="match status" value="1"/>
</dbReference>
<dbReference type="FunFam" id="3.40.50.2000:FF:000119">
    <property type="entry name" value="Glycosyl transferase group 1"/>
    <property type="match status" value="1"/>
</dbReference>
<dbReference type="Proteomes" id="UP000220922">
    <property type="component" value="Unassembled WGS sequence"/>
</dbReference>
<dbReference type="RefSeq" id="WP_245860717.1">
    <property type="nucleotide sequence ID" value="NZ_LYXE01000157.1"/>
</dbReference>
<name>A0A2H3KJ98_9CHLR</name>
<keyword evidence="5" id="KW-1185">Reference proteome</keyword>
<dbReference type="Gene3D" id="3.40.50.2000">
    <property type="entry name" value="Glycogen Phosphorylase B"/>
    <property type="match status" value="2"/>
</dbReference>
<evidence type="ECO:0000259" key="2">
    <source>
        <dbReference type="Pfam" id="PF00534"/>
    </source>
</evidence>
<keyword evidence="1" id="KW-0808">Transferase</keyword>
<dbReference type="AlphaFoldDB" id="A0A2H3KJ98"/>
<proteinExistence type="predicted"/>
<organism evidence="4 5">
    <name type="scientific">Candidatus Chloroploca asiatica</name>
    <dbReference type="NCBI Taxonomy" id="1506545"/>
    <lineage>
        <taxon>Bacteria</taxon>
        <taxon>Bacillati</taxon>
        <taxon>Chloroflexota</taxon>
        <taxon>Chloroflexia</taxon>
        <taxon>Chloroflexales</taxon>
        <taxon>Chloroflexineae</taxon>
        <taxon>Oscillochloridaceae</taxon>
        <taxon>Candidatus Chloroploca</taxon>
    </lineage>
</organism>
<dbReference type="Pfam" id="PF00534">
    <property type="entry name" value="Glycos_transf_1"/>
    <property type="match status" value="1"/>
</dbReference>
<dbReference type="InterPro" id="IPR001296">
    <property type="entry name" value="Glyco_trans_1"/>
</dbReference>
<comment type="caution">
    <text evidence="4">The sequence shown here is derived from an EMBL/GenBank/DDBJ whole genome shotgun (WGS) entry which is preliminary data.</text>
</comment>
<evidence type="ECO:0000313" key="5">
    <source>
        <dbReference type="Proteomes" id="UP000220922"/>
    </source>
</evidence>
<dbReference type="EMBL" id="LYXE01000157">
    <property type="protein sequence ID" value="PDV97238.1"/>
    <property type="molecule type" value="Genomic_DNA"/>
</dbReference>
<evidence type="ECO:0000259" key="3">
    <source>
        <dbReference type="Pfam" id="PF13439"/>
    </source>
</evidence>
<dbReference type="Pfam" id="PF13439">
    <property type="entry name" value="Glyco_transf_4"/>
    <property type="match status" value="1"/>
</dbReference>
<dbReference type="SUPFAM" id="SSF53756">
    <property type="entry name" value="UDP-Glycosyltransferase/glycogen phosphorylase"/>
    <property type="match status" value="1"/>
</dbReference>
<dbReference type="GO" id="GO:0016757">
    <property type="term" value="F:glycosyltransferase activity"/>
    <property type="evidence" value="ECO:0007669"/>
    <property type="project" value="InterPro"/>
</dbReference>
<dbReference type="PANTHER" id="PTHR46401">
    <property type="entry name" value="GLYCOSYLTRANSFERASE WBBK-RELATED"/>
    <property type="match status" value="1"/>
</dbReference>
<gene>
    <name evidence="4" type="ORF">A9Q02_04850</name>
</gene>
<sequence length="386" mass="42904">MRIGFDARYATEHFPGIGRYTIGLARALAEISHGHTLVLIVDPRQLRESRYDLAAIAAMPGVETAHLAAGPFSFKQHVALPSLARRLGLDVLHSPYVVKPYLGLPCPSVVTVYDLIGWRYPRTLSARGRLFYRLTMDLALRTATRILTISESSRADLAYVYPRAASRLVVTPLAAERRFQPQPAEVIAQVRQRYALPNDYVLYVGSQKAHKNLERLVRAWERMLEFEARQTPGAWTLVLAGHAERGQTSLHQFVKQRGLADRVRFVPNVADEDLPALYSGATVFAFPSYYEGFGLPPLEAMACGVPVICAYASSLPEVVGEAALTVDPFNVIEMAEGLWRLLNNPLLRRDLAARGARRARDFSWRRTALGTLRVYEGLAGPAHSSV</sequence>
<evidence type="ECO:0000313" key="4">
    <source>
        <dbReference type="EMBL" id="PDV97238.1"/>
    </source>
</evidence>
<dbReference type="InterPro" id="IPR028098">
    <property type="entry name" value="Glyco_trans_4-like_N"/>
</dbReference>
<protein>
    <recommendedName>
        <fullName evidence="6">Glycosyl transferase family 1</fullName>
    </recommendedName>
</protein>
<evidence type="ECO:0000256" key="1">
    <source>
        <dbReference type="ARBA" id="ARBA00022679"/>
    </source>
</evidence>
<feature type="domain" description="Glycosyl transferase family 1" evidence="2">
    <location>
        <begin position="198"/>
        <end position="356"/>
    </location>
</feature>
<accession>A0A2H3KJ98</accession>
<feature type="domain" description="Glycosyltransferase subfamily 4-like N-terminal" evidence="3">
    <location>
        <begin position="16"/>
        <end position="172"/>
    </location>
</feature>
<evidence type="ECO:0008006" key="6">
    <source>
        <dbReference type="Google" id="ProtNLM"/>
    </source>
</evidence>
<dbReference type="CDD" id="cd03809">
    <property type="entry name" value="GT4_MtfB-like"/>
    <property type="match status" value="1"/>
</dbReference>